<dbReference type="SUPFAM" id="SSF49503">
    <property type="entry name" value="Cupredoxins"/>
    <property type="match status" value="1"/>
</dbReference>
<dbReference type="Proteomes" id="UP000326244">
    <property type="component" value="Unassembled WGS sequence"/>
</dbReference>
<protein>
    <recommendedName>
        <fullName evidence="4">EfeO-type cupredoxin-like domain-containing protein</fullName>
    </recommendedName>
</protein>
<dbReference type="EMBL" id="RQWK01000001">
    <property type="protein sequence ID" value="KAA9408539.1"/>
    <property type="molecule type" value="Genomic_DNA"/>
</dbReference>
<evidence type="ECO:0000256" key="1">
    <source>
        <dbReference type="SAM" id="MobiDB-lite"/>
    </source>
</evidence>
<dbReference type="GeneID" id="99240266"/>
<gene>
    <name evidence="2" type="ORF">EGO51_01615</name>
</gene>
<name>A0A5J5LFF8_HALHI</name>
<dbReference type="Gene3D" id="2.60.40.420">
    <property type="entry name" value="Cupredoxins - blue copper proteins"/>
    <property type="match status" value="1"/>
</dbReference>
<dbReference type="AlphaFoldDB" id="A0A5J5LFF8"/>
<evidence type="ECO:0008006" key="4">
    <source>
        <dbReference type="Google" id="ProtNLM"/>
    </source>
</evidence>
<comment type="caution">
    <text evidence="2">The sequence shown here is derived from an EMBL/GenBank/DDBJ whole genome shotgun (WGS) entry which is preliminary data.</text>
</comment>
<evidence type="ECO:0000313" key="2">
    <source>
        <dbReference type="EMBL" id="KAA9408539.1"/>
    </source>
</evidence>
<sequence length="142" mass="15424">MRKLKRRTVLGSVPLMVGLAGCSNENSAEEDDTATERNSSTDTRPTTADSTPVSENTIRMGVDDENHVAPDSITIQSGAGVHFQAVSGNHEIYCTHDRPDGGKAWSFSLEEGESRGIVIEVTGRYEYHCAFHDRNGGTIIVE</sequence>
<feature type="compositionally biased region" description="Polar residues" evidence="1">
    <location>
        <begin position="36"/>
        <end position="56"/>
    </location>
</feature>
<dbReference type="RefSeq" id="WP_050007588.1">
    <property type="nucleotide sequence ID" value="NZ_RQWK01000001.1"/>
</dbReference>
<feature type="region of interest" description="Disordered" evidence="1">
    <location>
        <begin position="21"/>
        <end position="56"/>
    </location>
</feature>
<proteinExistence type="predicted"/>
<reference evidence="2 3" key="1">
    <citation type="submission" date="2018-11" db="EMBL/GenBank/DDBJ databases">
        <title>Genomic analysis of Haloarcula hispanica CBA1121.</title>
        <authorList>
            <person name="Kim Y.B."/>
            <person name="Roh S.W."/>
        </authorList>
    </citation>
    <scope>NUCLEOTIDE SEQUENCE [LARGE SCALE GENOMIC DNA]</scope>
    <source>
        <strain evidence="2 3">CBA1121</strain>
    </source>
</reference>
<evidence type="ECO:0000313" key="3">
    <source>
        <dbReference type="Proteomes" id="UP000326244"/>
    </source>
</evidence>
<organism evidence="2 3">
    <name type="scientific">Haloarcula hispanica</name>
    <dbReference type="NCBI Taxonomy" id="51589"/>
    <lineage>
        <taxon>Archaea</taxon>
        <taxon>Methanobacteriati</taxon>
        <taxon>Methanobacteriota</taxon>
        <taxon>Stenosarchaea group</taxon>
        <taxon>Halobacteria</taxon>
        <taxon>Halobacteriales</taxon>
        <taxon>Haloarculaceae</taxon>
        <taxon>Haloarcula</taxon>
    </lineage>
</organism>
<dbReference type="PROSITE" id="PS51257">
    <property type="entry name" value="PROKAR_LIPOPROTEIN"/>
    <property type="match status" value="1"/>
</dbReference>
<dbReference type="InterPro" id="IPR008972">
    <property type="entry name" value="Cupredoxin"/>
</dbReference>
<accession>A0A5J5LFF8</accession>